<keyword evidence="1 2" id="KW-0690">Ribosome biogenesis</keyword>
<dbReference type="GeneID" id="93248652"/>
<dbReference type="Proteomes" id="UP000009399">
    <property type="component" value="Chromosome"/>
</dbReference>
<comment type="subcellular location">
    <subcellularLocation>
        <location evidence="2">Cytoplasm</location>
    </subcellularLocation>
</comment>
<dbReference type="GO" id="GO:0005829">
    <property type="term" value="C:cytosol"/>
    <property type="evidence" value="ECO:0007669"/>
    <property type="project" value="TreeGrafter"/>
</dbReference>
<name>A0AAI8AN72_MESHY</name>
<evidence type="ECO:0000256" key="2">
    <source>
        <dbReference type="HAMAP-Rule" id="MF_00003"/>
    </source>
</evidence>
<dbReference type="HAMAP" id="MF_00003">
    <property type="entry name" value="RbfA"/>
    <property type="match status" value="1"/>
</dbReference>
<dbReference type="Pfam" id="PF02033">
    <property type="entry name" value="RBFA"/>
    <property type="match status" value="1"/>
</dbReference>
<dbReference type="EMBL" id="CP003914">
    <property type="protein sequence ID" value="AFX74465.1"/>
    <property type="molecule type" value="Genomic_DNA"/>
</dbReference>
<comment type="similarity">
    <text evidence="2">Belongs to the RbfA family.</text>
</comment>
<gene>
    <name evidence="2" type="primary">rbfA</name>
    <name evidence="3" type="ORF">MOS_553</name>
</gene>
<dbReference type="Gene3D" id="3.30.300.20">
    <property type="match status" value="1"/>
</dbReference>
<dbReference type="NCBIfam" id="TIGR00082">
    <property type="entry name" value="rbfA"/>
    <property type="match status" value="1"/>
</dbReference>
<dbReference type="GO" id="GO:0030490">
    <property type="term" value="P:maturation of SSU-rRNA"/>
    <property type="evidence" value="ECO:0007669"/>
    <property type="project" value="UniProtKB-UniRule"/>
</dbReference>
<dbReference type="RefSeq" id="WP_014582752.1">
    <property type="nucleotide sequence ID" value="NC_019552.1"/>
</dbReference>
<comment type="subunit">
    <text evidence="2">Monomer. Binds 30S ribosomal subunits, but not 50S ribosomal subunits or 70S ribosomes.</text>
</comment>
<organism evidence="3 4">
    <name type="scientific">Mesomycoplasma hyorhinis SK76</name>
    <dbReference type="NCBI Taxonomy" id="1118964"/>
    <lineage>
        <taxon>Bacteria</taxon>
        <taxon>Bacillati</taxon>
        <taxon>Mycoplasmatota</taxon>
        <taxon>Mycoplasmoidales</taxon>
        <taxon>Metamycoplasmataceae</taxon>
        <taxon>Mesomycoplasma</taxon>
    </lineage>
</organism>
<evidence type="ECO:0000256" key="1">
    <source>
        <dbReference type="ARBA" id="ARBA00022517"/>
    </source>
</evidence>
<dbReference type="AlphaFoldDB" id="A0AAI8AN72"/>
<accession>A0AAI8AN72</accession>
<evidence type="ECO:0000313" key="3">
    <source>
        <dbReference type="EMBL" id="AFX74465.1"/>
    </source>
</evidence>
<proteinExistence type="inferred from homology"/>
<dbReference type="KEGG" id="mhs:MOS_553"/>
<dbReference type="PANTHER" id="PTHR33515:SF1">
    <property type="entry name" value="RIBOSOME-BINDING FACTOR A, CHLOROPLASTIC-RELATED"/>
    <property type="match status" value="1"/>
</dbReference>
<dbReference type="InterPro" id="IPR015946">
    <property type="entry name" value="KH_dom-like_a/b"/>
</dbReference>
<dbReference type="SUPFAM" id="SSF89919">
    <property type="entry name" value="Ribosome-binding factor A, RbfA"/>
    <property type="match status" value="1"/>
</dbReference>
<dbReference type="InterPro" id="IPR023799">
    <property type="entry name" value="RbfA_dom_sf"/>
</dbReference>
<evidence type="ECO:0000313" key="4">
    <source>
        <dbReference type="Proteomes" id="UP000009399"/>
    </source>
</evidence>
<dbReference type="PANTHER" id="PTHR33515">
    <property type="entry name" value="RIBOSOME-BINDING FACTOR A, CHLOROPLASTIC-RELATED"/>
    <property type="match status" value="1"/>
</dbReference>
<reference evidence="3 4" key="1">
    <citation type="journal article" date="2013" name="Genome Announc.">
        <title>Complete Genome Sequence of Mycoplasma hyorhinis Strain SK76.</title>
        <authorList>
            <person name="Goodison S."/>
            <person name="Urquidi V."/>
            <person name="Kumar D."/>
            <person name="Reyes L."/>
            <person name="Rosser C.J."/>
        </authorList>
    </citation>
    <scope>NUCLEOTIDE SEQUENCE [LARGE SCALE GENOMIC DNA]</scope>
    <source>
        <strain evidence="3 4">SK76</strain>
    </source>
</reference>
<protein>
    <recommendedName>
        <fullName evidence="2">Ribosome-binding factor A</fullName>
    </recommendedName>
</protein>
<dbReference type="GO" id="GO:0043024">
    <property type="term" value="F:ribosomal small subunit binding"/>
    <property type="evidence" value="ECO:0007669"/>
    <property type="project" value="TreeGrafter"/>
</dbReference>
<sequence length="115" mass="13478">MPKISIQKKESYYHQLIAQIINENLSEKFEVSVTAVKLSNDGSHLRVYFSFLKNDKKSLEYLENAKGFIKHKLAQQSTTYKVPELHFELDTVAKEVEKIDKLIKKIHQNDKKENQ</sequence>
<comment type="function">
    <text evidence="2">One of several proteins that assist in the late maturation steps of the functional core of the 30S ribosomal subunit. Associates with free 30S ribosomal subunits (but not with 30S subunits that are part of 70S ribosomes or polysomes). Required for efficient processing of 16S rRNA. May interact with the 5'-terminal helix region of 16S rRNA.</text>
</comment>
<dbReference type="InterPro" id="IPR000238">
    <property type="entry name" value="RbfA"/>
</dbReference>
<keyword evidence="2" id="KW-0963">Cytoplasm</keyword>